<gene>
    <name evidence="6" type="primary">gldA</name>
    <name evidence="6" type="ORF">Q0590_29320</name>
</gene>
<dbReference type="InterPro" id="IPR003439">
    <property type="entry name" value="ABC_transporter-like_ATP-bd"/>
</dbReference>
<dbReference type="SUPFAM" id="SSF52540">
    <property type="entry name" value="P-loop containing nucleoside triphosphate hydrolases"/>
    <property type="match status" value="1"/>
</dbReference>
<dbReference type="InterPro" id="IPR003593">
    <property type="entry name" value="AAA+_ATPase"/>
</dbReference>
<dbReference type="GO" id="GO:0005524">
    <property type="term" value="F:ATP binding"/>
    <property type="evidence" value="ECO:0007669"/>
    <property type="project" value="UniProtKB-KW"/>
</dbReference>
<dbReference type="CDD" id="cd03230">
    <property type="entry name" value="ABC_DR_subfamily_A"/>
    <property type="match status" value="1"/>
</dbReference>
<comment type="similarity">
    <text evidence="1">Belongs to the ABC transporter superfamily.</text>
</comment>
<protein>
    <submittedName>
        <fullName evidence="6">Gliding motility-associated ABC transporter ATP-binding subunit GldA</fullName>
    </submittedName>
</protein>
<proteinExistence type="inferred from homology"/>
<dbReference type="Proteomes" id="UP001168528">
    <property type="component" value="Unassembled WGS sequence"/>
</dbReference>
<dbReference type="SMART" id="SM00382">
    <property type="entry name" value="AAA"/>
    <property type="match status" value="1"/>
</dbReference>
<evidence type="ECO:0000256" key="2">
    <source>
        <dbReference type="ARBA" id="ARBA00022448"/>
    </source>
</evidence>
<evidence type="ECO:0000256" key="1">
    <source>
        <dbReference type="ARBA" id="ARBA00005417"/>
    </source>
</evidence>
<accession>A0ABT8RE80</accession>
<organism evidence="6 7">
    <name type="scientific">Rhodocytophaga aerolata</name>
    <dbReference type="NCBI Taxonomy" id="455078"/>
    <lineage>
        <taxon>Bacteria</taxon>
        <taxon>Pseudomonadati</taxon>
        <taxon>Bacteroidota</taxon>
        <taxon>Cytophagia</taxon>
        <taxon>Cytophagales</taxon>
        <taxon>Rhodocytophagaceae</taxon>
        <taxon>Rhodocytophaga</taxon>
    </lineage>
</organism>
<name>A0ABT8RE80_9BACT</name>
<dbReference type="EMBL" id="JAUKPO010000030">
    <property type="protein sequence ID" value="MDO1450411.1"/>
    <property type="molecule type" value="Genomic_DNA"/>
</dbReference>
<dbReference type="Pfam" id="PF00005">
    <property type="entry name" value="ABC_tran"/>
    <property type="match status" value="1"/>
</dbReference>
<dbReference type="RefSeq" id="WP_302041213.1">
    <property type="nucleotide sequence ID" value="NZ_JAUKPO010000030.1"/>
</dbReference>
<dbReference type="Gene3D" id="3.40.50.300">
    <property type="entry name" value="P-loop containing nucleotide triphosphate hydrolases"/>
    <property type="match status" value="1"/>
</dbReference>
<dbReference type="PROSITE" id="PS50893">
    <property type="entry name" value="ABC_TRANSPORTER_2"/>
    <property type="match status" value="1"/>
</dbReference>
<evidence type="ECO:0000256" key="3">
    <source>
        <dbReference type="ARBA" id="ARBA00022741"/>
    </source>
</evidence>
<dbReference type="InterPro" id="IPR027417">
    <property type="entry name" value="P-loop_NTPase"/>
</dbReference>
<keyword evidence="7" id="KW-1185">Reference proteome</keyword>
<keyword evidence="2" id="KW-0813">Transport</keyword>
<keyword evidence="4 6" id="KW-0067">ATP-binding</keyword>
<dbReference type="InterPro" id="IPR019864">
    <property type="entry name" value="Motility-assoc_ABC_GldA"/>
</dbReference>
<comment type="caution">
    <text evidence="6">The sequence shown here is derived from an EMBL/GenBank/DDBJ whole genome shotgun (WGS) entry which is preliminary data.</text>
</comment>
<reference evidence="6" key="1">
    <citation type="submission" date="2023-07" db="EMBL/GenBank/DDBJ databases">
        <title>The genome sequence of Rhodocytophaga aerolata KACC 12507.</title>
        <authorList>
            <person name="Zhang X."/>
        </authorList>
    </citation>
    <scope>NUCLEOTIDE SEQUENCE</scope>
    <source>
        <strain evidence="6">KACC 12507</strain>
    </source>
</reference>
<keyword evidence="3" id="KW-0547">Nucleotide-binding</keyword>
<feature type="domain" description="ABC transporter" evidence="5">
    <location>
        <begin position="3"/>
        <end position="232"/>
    </location>
</feature>
<evidence type="ECO:0000259" key="5">
    <source>
        <dbReference type="PROSITE" id="PS50893"/>
    </source>
</evidence>
<dbReference type="PANTHER" id="PTHR43335">
    <property type="entry name" value="ABC TRANSPORTER, ATP-BINDING PROTEIN"/>
    <property type="match status" value="1"/>
</dbReference>
<dbReference type="PANTHER" id="PTHR43335:SF4">
    <property type="entry name" value="ABC TRANSPORTER, ATP-BINDING PROTEIN"/>
    <property type="match status" value="1"/>
</dbReference>
<sequence>MSVHISQLIKIYGSQKAVDGITFEANPGEVVGFLGPNGAGKSTTMKIITCYLPPSSGQVQVCGHDVVKSPMEVRRNIGYLPEHNPLYLDMYVHEYLQFIGSVHKMKGATLKQRISEMIDLCGLGREQGKKIGSLSKGYRQRVGLAQSLIHNPQVLILDEPTTGLDPNQIVEIRQVIKEAGRNKTVIFSTHIMQEVEAICDRVIIINLGKIVADSPVRDLYQYQKGSQTLFIEFSHEIDTEKLSSLPDVQAVTSRGGGKYEVLTSGSTDIRSLVFRLAAENNWSLVGLKQEENSLESIFQSLTK</sequence>
<evidence type="ECO:0000313" key="6">
    <source>
        <dbReference type="EMBL" id="MDO1450411.1"/>
    </source>
</evidence>
<dbReference type="NCBIfam" id="TIGR03522">
    <property type="entry name" value="GldA_ABC_ATP"/>
    <property type="match status" value="1"/>
</dbReference>
<evidence type="ECO:0000256" key="4">
    <source>
        <dbReference type="ARBA" id="ARBA00022840"/>
    </source>
</evidence>
<evidence type="ECO:0000313" key="7">
    <source>
        <dbReference type="Proteomes" id="UP001168528"/>
    </source>
</evidence>